<reference evidence="5" key="1">
    <citation type="journal article" date="2017" name="Nature">
        <title>Asgard archaea illuminate the origin of eukaryotic cellular complexity.</title>
        <authorList>
            <person name="Zaremba-Niedzwiedzka K."/>
            <person name="Caceres E.F."/>
            <person name="Saw J.H."/>
            <person name="Backstrom D."/>
            <person name="Juzokaite L."/>
            <person name="Vancaester E."/>
            <person name="Seitz K.W."/>
            <person name="Anantharaman K."/>
            <person name="Starnawski P."/>
            <person name="Kjeldsen K.U."/>
            <person name="Scott M.B."/>
            <person name="Nunoura T."/>
            <person name="Banfield J.F."/>
            <person name="Schramm A."/>
            <person name="Baker B.J."/>
            <person name="Spang A."/>
            <person name="Ettema T.J.G."/>
        </authorList>
    </citation>
    <scope>NUCLEOTIDE SEQUENCE</scope>
    <source>
        <strain evidence="5">LCB_4</strain>
    </source>
</reference>
<proteinExistence type="inferred from homology"/>
<dbReference type="GO" id="GO:1990904">
    <property type="term" value="C:ribonucleoprotein complex"/>
    <property type="evidence" value="ECO:0007669"/>
    <property type="project" value="UniProtKB-KW"/>
</dbReference>
<dbReference type="PIRSF" id="PIRSF005590">
    <property type="entry name" value="Ribosomal_L10"/>
    <property type="match status" value="1"/>
</dbReference>
<keyword evidence="2 4" id="KW-0689">Ribosomal protein</keyword>
<dbReference type="PANTHER" id="PTHR11726">
    <property type="entry name" value="60S RIBOSOMAL PROTEIN L10"/>
    <property type="match status" value="1"/>
</dbReference>
<dbReference type="GO" id="GO:0005840">
    <property type="term" value="C:ribosome"/>
    <property type="evidence" value="ECO:0007669"/>
    <property type="project" value="UniProtKB-KW"/>
</dbReference>
<dbReference type="Pfam" id="PF00252">
    <property type="entry name" value="Ribosomal_L16"/>
    <property type="match status" value="1"/>
</dbReference>
<dbReference type="KEGG" id="oyw:OdinLCB4_003965"/>
<dbReference type="HAMAP" id="MF_00448">
    <property type="entry name" value="Ribosomal_uL16_arch"/>
    <property type="match status" value="1"/>
</dbReference>
<dbReference type="EMBL" id="CP091871">
    <property type="protein sequence ID" value="WEU39650.1"/>
    <property type="molecule type" value="Genomic_DNA"/>
</dbReference>
<dbReference type="InterPro" id="IPR047873">
    <property type="entry name" value="Ribosomal_uL16"/>
</dbReference>
<dbReference type="PROSITE" id="PS01257">
    <property type="entry name" value="RIBOSOMAL_L10E"/>
    <property type="match status" value="1"/>
</dbReference>
<evidence type="ECO:0000313" key="6">
    <source>
        <dbReference type="Proteomes" id="UP000186851"/>
    </source>
</evidence>
<evidence type="ECO:0000256" key="1">
    <source>
        <dbReference type="ARBA" id="ARBA00008931"/>
    </source>
</evidence>
<reference evidence="5" key="2">
    <citation type="journal article" date="2022" name="Nat. Microbiol.">
        <title>A closed Candidatus Odinarchaeum chromosome exposes Asgard archaeal viruses.</title>
        <authorList>
            <person name="Tamarit D."/>
            <person name="Caceres E.F."/>
            <person name="Krupovic M."/>
            <person name="Nijland R."/>
            <person name="Eme L."/>
            <person name="Robinson N.P."/>
            <person name="Ettema T.J.G."/>
        </authorList>
    </citation>
    <scope>NUCLEOTIDE SEQUENCE</scope>
    <source>
        <strain evidence="5">LCB_4</strain>
    </source>
</reference>
<dbReference type="SUPFAM" id="SSF54686">
    <property type="entry name" value="Ribosomal protein L16p/L10e"/>
    <property type="match status" value="1"/>
</dbReference>
<evidence type="ECO:0000256" key="3">
    <source>
        <dbReference type="ARBA" id="ARBA00023274"/>
    </source>
</evidence>
<dbReference type="InterPro" id="IPR018255">
    <property type="entry name" value="Ribosomal_uL16_CS_euk_arc"/>
</dbReference>
<evidence type="ECO:0000256" key="4">
    <source>
        <dbReference type="HAMAP-Rule" id="MF_00448"/>
    </source>
</evidence>
<dbReference type="InterPro" id="IPR036920">
    <property type="entry name" value="Ribosomal_uL16_sf"/>
</dbReference>
<sequence>MPKRPGHCYSKLEPRPYVKKKTRKKKELVRGVPDSKIQVFEMGAKGVKFPVYVHLVAKEAGQIRHFALESARISANRLLEKEAVSKESYHLKVRVYPHHVLRENKMMAFAGADRLQDGMRRAFGKPIGTAARVRANQEIITIGVIPQLLEIAKLALKRAAAKIPLPCSIVVTSNSA</sequence>
<dbReference type="InterPro" id="IPR016180">
    <property type="entry name" value="Ribosomal_uL16_dom"/>
</dbReference>
<keyword evidence="3 4" id="KW-0687">Ribonucleoprotein</keyword>
<dbReference type="Proteomes" id="UP000186851">
    <property type="component" value="Chromosome"/>
</dbReference>
<name>A0AAF0D108_ODILC</name>
<accession>A0AAF0D108</accession>
<evidence type="ECO:0000256" key="2">
    <source>
        <dbReference type="ARBA" id="ARBA00022980"/>
    </source>
</evidence>
<dbReference type="GO" id="GO:0003735">
    <property type="term" value="F:structural constituent of ribosome"/>
    <property type="evidence" value="ECO:0007669"/>
    <property type="project" value="InterPro"/>
</dbReference>
<evidence type="ECO:0000313" key="5">
    <source>
        <dbReference type="EMBL" id="WEU39650.1"/>
    </source>
</evidence>
<organism evidence="5 6">
    <name type="scientific">Odinarchaeota yellowstonii (strain LCB_4)</name>
    <dbReference type="NCBI Taxonomy" id="1841599"/>
    <lineage>
        <taxon>Archaea</taxon>
        <taxon>Promethearchaeati</taxon>
        <taxon>Candidatus Odinarchaeota</taxon>
        <taxon>Candidatus Odinarchaeia</taxon>
        <taxon>Candidatus Odinarchaeales</taxon>
        <taxon>Candidatus Odinarchaeaceae</taxon>
        <taxon>Candidatus Odinarchaeum</taxon>
    </lineage>
</organism>
<dbReference type="InterPro" id="IPR001197">
    <property type="entry name" value="Ribosomal_uL16_euk_arch"/>
</dbReference>
<gene>
    <name evidence="4" type="primary">rpl10e</name>
    <name evidence="5" type="ORF">OdinLCB4_003965</name>
</gene>
<comment type="similarity">
    <text evidence="1 4">Belongs to the universal ribosomal protein uL16 family.</text>
</comment>
<dbReference type="InterPro" id="IPR022981">
    <property type="entry name" value="Ribosomal_uL16_arc"/>
</dbReference>
<dbReference type="NCBIfam" id="NF003239">
    <property type="entry name" value="PRK04199.1-4"/>
    <property type="match status" value="1"/>
</dbReference>
<protein>
    <recommendedName>
        <fullName evidence="4">Large ribosomal subunit protein uL16</fullName>
    </recommendedName>
</protein>
<dbReference type="CDD" id="cd01433">
    <property type="entry name" value="Ribosomal_L16_L10e"/>
    <property type="match status" value="1"/>
</dbReference>
<dbReference type="Gene3D" id="3.90.1170.10">
    <property type="entry name" value="Ribosomal protein L10e/L16"/>
    <property type="match status" value="1"/>
</dbReference>
<dbReference type="GO" id="GO:0006412">
    <property type="term" value="P:translation"/>
    <property type="evidence" value="ECO:0007669"/>
    <property type="project" value="UniProtKB-UniRule"/>
</dbReference>
<dbReference type="AlphaFoldDB" id="A0AAF0D108"/>